<name>X1FN09_9ZZZZ</name>
<evidence type="ECO:0000313" key="1">
    <source>
        <dbReference type="EMBL" id="GAH22153.1"/>
    </source>
</evidence>
<organism evidence="1">
    <name type="scientific">marine sediment metagenome</name>
    <dbReference type="NCBI Taxonomy" id="412755"/>
    <lineage>
        <taxon>unclassified sequences</taxon>
        <taxon>metagenomes</taxon>
        <taxon>ecological metagenomes</taxon>
    </lineage>
</organism>
<proteinExistence type="predicted"/>
<sequence length="45" mass="5129">MVVYNYTGKQGEVQLLGETEGITLKGEKVKKVFLRPGENREVRFS</sequence>
<gene>
    <name evidence="1" type="ORF">S01H4_65030</name>
</gene>
<dbReference type="AlphaFoldDB" id="X1FN09"/>
<dbReference type="EMBL" id="BART01039640">
    <property type="protein sequence ID" value="GAH22153.1"/>
    <property type="molecule type" value="Genomic_DNA"/>
</dbReference>
<accession>X1FN09</accession>
<comment type="caution">
    <text evidence="1">The sequence shown here is derived from an EMBL/GenBank/DDBJ whole genome shotgun (WGS) entry which is preliminary data.</text>
</comment>
<protein>
    <submittedName>
        <fullName evidence="1">Uncharacterized protein</fullName>
    </submittedName>
</protein>
<feature type="non-terminal residue" evidence="1">
    <location>
        <position position="45"/>
    </location>
</feature>
<reference evidence="1" key="1">
    <citation type="journal article" date="2014" name="Front. Microbiol.">
        <title>High frequency of phylogenetically diverse reductive dehalogenase-homologous genes in deep subseafloor sedimentary metagenomes.</title>
        <authorList>
            <person name="Kawai M."/>
            <person name="Futagami T."/>
            <person name="Toyoda A."/>
            <person name="Takaki Y."/>
            <person name="Nishi S."/>
            <person name="Hori S."/>
            <person name="Arai W."/>
            <person name="Tsubouchi T."/>
            <person name="Morono Y."/>
            <person name="Uchiyama I."/>
            <person name="Ito T."/>
            <person name="Fujiyama A."/>
            <person name="Inagaki F."/>
            <person name="Takami H."/>
        </authorList>
    </citation>
    <scope>NUCLEOTIDE SEQUENCE</scope>
    <source>
        <strain evidence="1">Expedition CK06-06</strain>
    </source>
</reference>